<dbReference type="Pfam" id="PF12811">
    <property type="entry name" value="BaxI_1"/>
    <property type="match status" value="1"/>
</dbReference>
<feature type="transmembrane region" description="Helical" evidence="1">
    <location>
        <begin position="12"/>
        <end position="36"/>
    </location>
</feature>
<feature type="transmembrane region" description="Helical" evidence="1">
    <location>
        <begin position="56"/>
        <end position="78"/>
    </location>
</feature>
<name>A0A6J6BVR3_9ZZZZ</name>
<protein>
    <submittedName>
        <fullName evidence="2">Unannotated protein</fullName>
    </submittedName>
</protein>
<dbReference type="EMBL" id="CAEZSE010000185">
    <property type="protein sequence ID" value="CAB4542359.1"/>
    <property type="molecule type" value="Genomic_DNA"/>
</dbReference>
<reference evidence="2" key="1">
    <citation type="submission" date="2020-05" db="EMBL/GenBank/DDBJ databases">
        <authorList>
            <person name="Chiriac C."/>
            <person name="Salcher M."/>
            <person name="Ghai R."/>
            <person name="Kavagutti S V."/>
        </authorList>
    </citation>
    <scope>NUCLEOTIDE SEQUENCE</scope>
</reference>
<evidence type="ECO:0000256" key="1">
    <source>
        <dbReference type="SAM" id="Phobius"/>
    </source>
</evidence>
<proteinExistence type="predicted"/>
<keyword evidence="1" id="KW-1133">Transmembrane helix</keyword>
<sequence length="83" mass="9408">MLLSLFGMNISFFNSSSPMSIGFSFIVAGLAAMNLALDFDFIERGEKAGLPKHMEWYAAFGLMVTIVWLYLEILRLLAKLRDR</sequence>
<gene>
    <name evidence="2" type="ORF">UFOPK1353_01006</name>
</gene>
<dbReference type="PANTHER" id="PTHR41282">
    <property type="entry name" value="CONSERVED TRANSMEMBRANE PROTEIN-RELATED"/>
    <property type="match status" value="1"/>
</dbReference>
<evidence type="ECO:0000313" key="2">
    <source>
        <dbReference type="EMBL" id="CAB4542359.1"/>
    </source>
</evidence>
<organism evidence="2">
    <name type="scientific">freshwater metagenome</name>
    <dbReference type="NCBI Taxonomy" id="449393"/>
    <lineage>
        <taxon>unclassified sequences</taxon>
        <taxon>metagenomes</taxon>
        <taxon>ecological metagenomes</taxon>
    </lineage>
</organism>
<keyword evidence="1" id="KW-0812">Transmembrane</keyword>
<accession>A0A6J6BVR3</accession>
<dbReference type="InterPro" id="IPR010539">
    <property type="entry name" value="BaxI_1-like"/>
</dbReference>
<dbReference type="AlphaFoldDB" id="A0A6J6BVR3"/>
<dbReference type="PANTHER" id="PTHR41282:SF1">
    <property type="entry name" value="CONSERVED TRANSMEMBRANE PROTEIN-RELATED"/>
    <property type="match status" value="1"/>
</dbReference>
<keyword evidence="1" id="KW-0472">Membrane</keyword>